<evidence type="ECO:0000256" key="4">
    <source>
        <dbReference type="ARBA" id="ARBA00023136"/>
    </source>
</evidence>
<keyword evidence="3 5" id="KW-1133">Transmembrane helix</keyword>
<dbReference type="Pfam" id="PF04279">
    <property type="entry name" value="IspA"/>
    <property type="match status" value="1"/>
</dbReference>
<feature type="transmembrane region" description="Helical" evidence="5">
    <location>
        <begin position="148"/>
        <end position="170"/>
    </location>
</feature>
<organism evidence="6 7">
    <name type="scientific">Candidatus Cyrtobacter comes</name>
    <dbReference type="NCBI Taxonomy" id="675776"/>
    <lineage>
        <taxon>Bacteria</taxon>
        <taxon>Pseudomonadati</taxon>
        <taxon>Pseudomonadota</taxon>
        <taxon>Alphaproteobacteria</taxon>
        <taxon>Rickettsiales</taxon>
        <taxon>Candidatus Midichloriaceae</taxon>
        <taxon>Candidatus Cyrtobacter</taxon>
    </lineage>
</organism>
<keyword evidence="7" id="KW-1185">Reference proteome</keyword>
<feature type="transmembrane region" description="Helical" evidence="5">
    <location>
        <begin position="16"/>
        <end position="40"/>
    </location>
</feature>
<dbReference type="PANTHER" id="PTHR36917">
    <property type="entry name" value="INTRACELLULAR SEPTATION PROTEIN A-RELATED"/>
    <property type="match status" value="1"/>
</dbReference>
<evidence type="ECO:0000256" key="5">
    <source>
        <dbReference type="SAM" id="Phobius"/>
    </source>
</evidence>
<name>A0ABU5L759_9RICK</name>
<evidence type="ECO:0000313" key="6">
    <source>
        <dbReference type="EMBL" id="MDZ5761954.1"/>
    </source>
</evidence>
<evidence type="ECO:0000256" key="3">
    <source>
        <dbReference type="ARBA" id="ARBA00022989"/>
    </source>
</evidence>
<evidence type="ECO:0000313" key="7">
    <source>
        <dbReference type="Proteomes" id="UP001293791"/>
    </source>
</evidence>
<sequence length="178" mass="20958">MKYIEILSLAIFAFTYYFFGLIKASLVLSITSLLTLPYLLRRRSKGDKENDFQILSSILVIIMGMLTAITGNSSIIKMKPSILYSSLAFFIYILSLKEIYLIKKIFERILLLEDVTWKKLSTVFSYFFIFLAILNEIVWRNFEDSDWVSFKIIFCPLATFMFFASIFYVYRKNLINKK</sequence>
<comment type="caution">
    <text evidence="6">The sequence shown here is derived from an EMBL/GenBank/DDBJ whole genome shotgun (WGS) entry which is preliminary data.</text>
</comment>
<evidence type="ECO:0000256" key="1">
    <source>
        <dbReference type="ARBA" id="ARBA00022475"/>
    </source>
</evidence>
<proteinExistence type="predicted"/>
<gene>
    <name evidence="6" type="ORF">Cyrtocomes_00318</name>
</gene>
<reference evidence="6 7" key="1">
    <citation type="submission" date="2023-02" db="EMBL/GenBank/DDBJ databases">
        <title>Host association and intracellularity evolved multiple times independently in the Rickettsiales.</title>
        <authorList>
            <person name="Castelli M."/>
            <person name="Nardi T."/>
            <person name="Gammuto L."/>
            <person name="Bellinzona G."/>
            <person name="Sabaneyeva E."/>
            <person name="Potekhin A."/>
            <person name="Serra V."/>
            <person name="Petroni G."/>
            <person name="Sassera D."/>
        </authorList>
    </citation>
    <scope>NUCLEOTIDE SEQUENCE [LARGE SCALE GENOMIC DNA]</scope>
    <source>
        <strain evidence="6 7">BOD18</strain>
    </source>
</reference>
<dbReference type="Proteomes" id="UP001293791">
    <property type="component" value="Unassembled WGS sequence"/>
</dbReference>
<keyword evidence="2 5" id="KW-0812">Transmembrane</keyword>
<dbReference type="RefSeq" id="WP_322497452.1">
    <property type="nucleotide sequence ID" value="NZ_JARGYT010000012.1"/>
</dbReference>
<dbReference type="InterPro" id="IPR006008">
    <property type="entry name" value="YciB"/>
</dbReference>
<protein>
    <submittedName>
        <fullName evidence="6">Intracellular septation protein A</fullName>
    </submittedName>
</protein>
<feature type="transmembrane region" description="Helical" evidence="5">
    <location>
        <begin position="52"/>
        <end position="70"/>
    </location>
</feature>
<dbReference type="PANTHER" id="PTHR36917:SF1">
    <property type="entry name" value="INNER MEMBRANE-SPANNING PROTEIN YCIB"/>
    <property type="match status" value="1"/>
</dbReference>
<keyword evidence="1" id="KW-1003">Cell membrane</keyword>
<evidence type="ECO:0000256" key="2">
    <source>
        <dbReference type="ARBA" id="ARBA00022692"/>
    </source>
</evidence>
<accession>A0ABU5L759</accession>
<feature type="transmembrane region" description="Helical" evidence="5">
    <location>
        <begin position="82"/>
        <end position="102"/>
    </location>
</feature>
<feature type="transmembrane region" description="Helical" evidence="5">
    <location>
        <begin position="123"/>
        <end position="142"/>
    </location>
</feature>
<keyword evidence="4 5" id="KW-0472">Membrane</keyword>
<dbReference type="EMBL" id="JARGYT010000012">
    <property type="protein sequence ID" value="MDZ5761954.1"/>
    <property type="molecule type" value="Genomic_DNA"/>
</dbReference>